<feature type="chain" id="PRO_5012823726" description="LysM domain-containing protein" evidence="4">
    <location>
        <begin position="21"/>
        <end position="167"/>
    </location>
</feature>
<dbReference type="CDD" id="cd00118">
    <property type="entry name" value="LysM"/>
    <property type="match status" value="1"/>
</dbReference>
<organism evidence="6 7">
    <name type="scientific">Hesseltinella vesiculosa</name>
    <dbReference type="NCBI Taxonomy" id="101127"/>
    <lineage>
        <taxon>Eukaryota</taxon>
        <taxon>Fungi</taxon>
        <taxon>Fungi incertae sedis</taxon>
        <taxon>Mucoromycota</taxon>
        <taxon>Mucoromycotina</taxon>
        <taxon>Mucoromycetes</taxon>
        <taxon>Mucorales</taxon>
        <taxon>Cunninghamellaceae</taxon>
        <taxon>Hesseltinella</taxon>
    </lineage>
</organism>
<feature type="signal peptide" evidence="4">
    <location>
        <begin position="1"/>
        <end position="20"/>
    </location>
</feature>
<dbReference type="Gene3D" id="3.10.350.10">
    <property type="entry name" value="LysM domain"/>
    <property type="match status" value="1"/>
</dbReference>
<sequence length="167" mass="16245">MKFSVATIATIAFAAHQVAAAGPIAGCLETHIVTATDSCTSIAAEFQISLDDFYNMNPGLHHAGAHICDNLDSGKPYCVCTKKPCVPDTFSSNSTASGNSTTVPSASGPVSSGPAPASSGAAAPSGSASSAPSASQSAPAHSGANANTASYTAVALGAVAMMAVVLA</sequence>
<evidence type="ECO:0000256" key="3">
    <source>
        <dbReference type="SAM" id="MobiDB-lite"/>
    </source>
</evidence>
<dbReference type="OrthoDB" id="2281372at2759"/>
<dbReference type="Pfam" id="PF01476">
    <property type="entry name" value="LysM"/>
    <property type="match status" value="1"/>
</dbReference>
<protein>
    <recommendedName>
        <fullName evidence="5">LysM domain-containing protein</fullName>
    </recommendedName>
</protein>
<reference evidence="6 7" key="1">
    <citation type="submission" date="2016-07" db="EMBL/GenBank/DDBJ databases">
        <title>Pervasive Adenine N6-methylation of Active Genes in Fungi.</title>
        <authorList>
            <consortium name="DOE Joint Genome Institute"/>
            <person name="Mondo S.J."/>
            <person name="Dannebaum R.O."/>
            <person name="Kuo R.C."/>
            <person name="Labutti K."/>
            <person name="Haridas S."/>
            <person name="Kuo A."/>
            <person name="Salamov A."/>
            <person name="Ahrendt S.R."/>
            <person name="Lipzen A."/>
            <person name="Sullivan W."/>
            <person name="Andreopoulos W.B."/>
            <person name="Clum A."/>
            <person name="Lindquist E."/>
            <person name="Daum C."/>
            <person name="Ramamoorthy G.K."/>
            <person name="Gryganskyi A."/>
            <person name="Culley D."/>
            <person name="Magnuson J.K."/>
            <person name="James T.Y."/>
            <person name="O'Malley M.A."/>
            <person name="Stajich J.E."/>
            <person name="Spatafora J.W."/>
            <person name="Visel A."/>
            <person name="Grigoriev I.V."/>
        </authorList>
    </citation>
    <scope>NUCLEOTIDE SEQUENCE [LARGE SCALE GENOMIC DNA]</scope>
    <source>
        <strain evidence="6 7">NRRL 3301</strain>
    </source>
</reference>
<accession>A0A1X2GN14</accession>
<evidence type="ECO:0000313" key="7">
    <source>
        <dbReference type="Proteomes" id="UP000242146"/>
    </source>
</evidence>
<dbReference type="PANTHER" id="PTHR34997">
    <property type="entry name" value="AM15"/>
    <property type="match status" value="1"/>
</dbReference>
<evidence type="ECO:0000313" key="6">
    <source>
        <dbReference type="EMBL" id="ORX56803.1"/>
    </source>
</evidence>
<proteinExistence type="predicted"/>
<evidence type="ECO:0000256" key="1">
    <source>
        <dbReference type="ARBA" id="ARBA00022669"/>
    </source>
</evidence>
<keyword evidence="4" id="KW-0732">Signal</keyword>
<keyword evidence="1" id="KW-0147">Chitin-binding</keyword>
<dbReference type="Proteomes" id="UP000242146">
    <property type="component" value="Unassembled WGS sequence"/>
</dbReference>
<keyword evidence="7" id="KW-1185">Reference proteome</keyword>
<dbReference type="PANTHER" id="PTHR34997:SF1">
    <property type="entry name" value="PEPTIDOGLYCAN-BINDING LYSIN DOMAIN"/>
    <property type="match status" value="1"/>
</dbReference>
<dbReference type="InterPro" id="IPR052210">
    <property type="entry name" value="LysM1-like"/>
</dbReference>
<feature type="region of interest" description="Disordered" evidence="3">
    <location>
        <begin position="93"/>
        <end position="142"/>
    </location>
</feature>
<dbReference type="AlphaFoldDB" id="A0A1X2GN14"/>
<dbReference type="InterPro" id="IPR018392">
    <property type="entry name" value="LysM"/>
</dbReference>
<dbReference type="STRING" id="101127.A0A1X2GN14"/>
<comment type="caution">
    <text evidence="6">The sequence shown here is derived from an EMBL/GenBank/DDBJ whole genome shotgun (WGS) entry which is preliminary data.</text>
</comment>
<evidence type="ECO:0000259" key="5">
    <source>
        <dbReference type="PROSITE" id="PS51782"/>
    </source>
</evidence>
<dbReference type="InterPro" id="IPR036779">
    <property type="entry name" value="LysM_dom_sf"/>
</dbReference>
<dbReference type="PROSITE" id="PS51782">
    <property type="entry name" value="LYSM"/>
    <property type="match status" value="1"/>
</dbReference>
<name>A0A1X2GN14_9FUNG</name>
<dbReference type="SUPFAM" id="SSF54106">
    <property type="entry name" value="LysM domain"/>
    <property type="match status" value="1"/>
</dbReference>
<dbReference type="GO" id="GO:0008061">
    <property type="term" value="F:chitin binding"/>
    <property type="evidence" value="ECO:0007669"/>
    <property type="project" value="UniProtKB-KW"/>
</dbReference>
<gene>
    <name evidence="6" type="ORF">DM01DRAFT_1406263</name>
</gene>
<keyword evidence="2" id="KW-0843">Virulence</keyword>
<dbReference type="EMBL" id="MCGT01000009">
    <property type="protein sequence ID" value="ORX56803.1"/>
    <property type="molecule type" value="Genomic_DNA"/>
</dbReference>
<evidence type="ECO:0000256" key="4">
    <source>
        <dbReference type="SAM" id="SignalP"/>
    </source>
</evidence>
<evidence type="ECO:0000256" key="2">
    <source>
        <dbReference type="ARBA" id="ARBA00023026"/>
    </source>
</evidence>
<feature type="domain" description="LysM" evidence="5">
    <location>
        <begin position="29"/>
        <end position="79"/>
    </location>
</feature>